<proteinExistence type="predicted"/>
<dbReference type="Gene3D" id="3.50.50.60">
    <property type="entry name" value="FAD/NAD(P)-binding domain"/>
    <property type="match status" value="1"/>
</dbReference>
<evidence type="ECO:0000313" key="1">
    <source>
        <dbReference type="EMBL" id="PON41810.1"/>
    </source>
</evidence>
<organism evidence="1 2">
    <name type="scientific">Parasponia andersonii</name>
    <name type="common">Sponia andersonii</name>
    <dbReference type="NCBI Taxonomy" id="3476"/>
    <lineage>
        <taxon>Eukaryota</taxon>
        <taxon>Viridiplantae</taxon>
        <taxon>Streptophyta</taxon>
        <taxon>Embryophyta</taxon>
        <taxon>Tracheophyta</taxon>
        <taxon>Spermatophyta</taxon>
        <taxon>Magnoliopsida</taxon>
        <taxon>eudicotyledons</taxon>
        <taxon>Gunneridae</taxon>
        <taxon>Pentapetalae</taxon>
        <taxon>rosids</taxon>
        <taxon>fabids</taxon>
        <taxon>Rosales</taxon>
        <taxon>Cannabaceae</taxon>
        <taxon>Parasponia</taxon>
    </lineage>
</organism>
<reference evidence="2" key="1">
    <citation type="submission" date="2016-06" db="EMBL/GenBank/DDBJ databases">
        <title>Parallel loss of symbiosis genes in relatives of nitrogen-fixing non-legume Parasponia.</title>
        <authorList>
            <person name="Van Velzen R."/>
            <person name="Holmer R."/>
            <person name="Bu F."/>
            <person name="Rutten L."/>
            <person name="Van Zeijl A."/>
            <person name="Liu W."/>
            <person name="Santuari L."/>
            <person name="Cao Q."/>
            <person name="Sharma T."/>
            <person name="Shen D."/>
            <person name="Roswanjaya Y."/>
            <person name="Wardhani T."/>
            <person name="Kalhor M.S."/>
            <person name="Jansen J."/>
            <person name="Van den Hoogen J."/>
            <person name="Gungor B."/>
            <person name="Hartog M."/>
            <person name="Hontelez J."/>
            <person name="Verver J."/>
            <person name="Yang W.-C."/>
            <person name="Schijlen E."/>
            <person name="Repin R."/>
            <person name="Schilthuizen M."/>
            <person name="Schranz E."/>
            <person name="Heidstra R."/>
            <person name="Miyata K."/>
            <person name="Fedorova E."/>
            <person name="Kohlen W."/>
            <person name="Bisseling T."/>
            <person name="Smit S."/>
            <person name="Geurts R."/>
        </authorList>
    </citation>
    <scope>NUCLEOTIDE SEQUENCE [LARGE SCALE GENOMIC DNA]</scope>
    <source>
        <strain evidence="2">cv. WU1-14</strain>
    </source>
</reference>
<dbReference type="Proteomes" id="UP000237105">
    <property type="component" value="Unassembled WGS sequence"/>
</dbReference>
<dbReference type="EMBL" id="JXTB01000406">
    <property type="protein sequence ID" value="PON41810.1"/>
    <property type="molecule type" value="Genomic_DNA"/>
</dbReference>
<comment type="caution">
    <text evidence="1">The sequence shown here is derived from an EMBL/GenBank/DDBJ whole genome shotgun (WGS) entry which is preliminary data.</text>
</comment>
<sequence>MHLVLIDGNYGQYVFHNSPTDSFASVSSKLNDPGQDEYTQHLFYQFWGANCDEKDKGLYLADNNYSLSRAWGEEAMQTGINITCVNVHSTDG</sequence>
<gene>
    <name evidence="1" type="ORF">PanWU01x14_286560</name>
</gene>
<keyword evidence="2" id="KW-1185">Reference proteome</keyword>
<accession>A0A2P5AZ25</accession>
<name>A0A2P5AZ25_PARAD</name>
<dbReference type="InterPro" id="IPR036188">
    <property type="entry name" value="FAD/NAD-bd_sf"/>
</dbReference>
<evidence type="ECO:0000313" key="2">
    <source>
        <dbReference type="Proteomes" id="UP000237105"/>
    </source>
</evidence>
<protein>
    <submittedName>
        <fullName evidence="1">Uncharacterized protein</fullName>
    </submittedName>
</protein>
<dbReference type="AlphaFoldDB" id="A0A2P5AZ25"/>